<dbReference type="OrthoDB" id="3687641at2759"/>
<organism evidence="3 4">
    <name type="scientific">Corynespora cassiicola Philippines</name>
    <dbReference type="NCBI Taxonomy" id="1448308"/>
    <lineage>
        <taxon>Eukaryota</taxon>
        <taxon>Fungi</taxon>
        <taxon>Dikarya</taxon>
        <taxon>Ascomycota</taxon>
        <taxon>Pezizomycotina</taxon>
        <taxon>Dothideomycetes</taxon>
        <taxon>Pleosporomycetidae</taxon>
        <taxon>Pleosporales</taxon>
        <taxon>Corynesporascaceae</taxon>
        <taxon>Corynespora</taxon>
    </lineage>
</organism>
<dbReference type="EMBL" id="KZ678131">
    <property type="protein sequence ID" value="PSN71465.1"/>
    <property type="molecule type" value="Genomic_DNA"/>
</dbReference>
<dbReference type="Proteomes" id="UP000240883">
    <property type="component" value="Unassembled WGS sequence"/>
</dbReference>
<feature type="transmembrane region" description="Helical" evidence="2">
    <location>
        <begin position="44"/>
        <end position="65"/>
    </location>
</feature>
<dbReference type="GO" id="GO:0043386">
    <property type="term" value="P:mycotoxin biosynthetic process"/>
    <property type="evidence" value="ECO:0007669"/>
    <property type="project" value="InterPro"/>
</dbReference>
<reference evidence="3 4" key="1">
    <citation type="journal article" date="2018" name="Front. Microbiol.">
        <title>Genome-Wide Analysis of Corynespora cassiicola Leaf Fall Disease Putative Effectors.</title>
        <authorList>
            <person name="Lopez D."/>
            <person name="Ribeiro S."/>
            <person name="Label P."/>
            <person name="Fumanal B."/>
            <person name="Venisse J.S."/>
            <person name="Kohler A."/>
            <person name="de Oliveira R.R."/>
            <person name="Labutti K."/>
            <person name="Lipzen A."/>
            <person name="Lail K."/>
            <person name="Bauer D."/>
            <person name="Ohm R.A."/>
            <person name="Barry K.W."/>
            <person name="Spatafora J."/>
            <person name="Grigoriev I.V."/>
            <person name="Martin F.M."/>
            <person name="Pujade-Renaud V."/>
        </authorList>
    </citation>
    <scope>NUCLEOTIDE SEQUENCE [LARGE SCALE GENOMIC DNA]</scope>
    <source>
        <strain evidence="3 4">Philippines</strain>
    </source>
</reference>
<evidence type="ECO:0000256" key="2">
    <source>
        <dbReference type="SAM" id="Phobius"/>
    </source>
</evidence>
<accession>A0A2T2P1A7</accession>
<dbReference type="InterPro" id="IPR021765">
    <property type="entry name" value="UstYa-like"/>
</dbReference>
<dbReference type="PANTHER" id="PTHR33365">
    <property type="entry name" value="YALI0B05434P"/>
    <property type="match status" value="1"/>
</dbReference>
<keyword evidence="2" id="KW-0812">Transmembrane</keyword>
<keyword evidence="4" id="KW-1185">Reference proteome</keyword>
<comment type="similarity">
    <text evidence="1">Belongs to the ustYa family.</text>
</comment>
<keyword evidence="2" id="KW-0472">Membrane</keyword>
<name>A0A2T2P1A7_CORCC</name>
<dbReference type="PANTHER" id="PTHR33365:SF7">
    <property type="entry name" value="TAT PATHWAY SIGNAL SEQUENCE"/>
    <property type="match status" value="1"/>
</dbReference>
<proteinExistence type="inferred from homology"/>
<dbReference type="Pfam" id="PF11807">
    <property type="entry name" value="UstYa"/>
    <property type="match status" value="1"/>
</dbReference>
<gene>
    <name evidence="3" type="ORF">BS50DRAFT_570821</name>
</gene>
<sequence length="254" mass="29728">MADMDAFIENSDERLPFLIRESIDEGLDKSRFSGIKDFLFNKKIYLHILLIISYTLISFVVILSFHQPISQRRHNALQDINIYYEPRKYSLMRDSPYIGPPSDDVDAAWNKLFNSMSVRVSVSELSYNNQESVPLPKGGHLAWLGVYHELHCVKVLRQANYRDFYHPNITVEELRDLQVHADHCVDLLREALMCHGDTESLTTFIWSEKWTKPLLSPRRSYHRCMNWDILVESLKGRIVDEEEMDGLKNPRLTV</sequence>
<keyword evidence="2" id="KW-1133">Transmembrane helix</keyword>
<dbReference type="STRING" id="1448308.A0A2T2P1A7"/>
<evidence type="ECO:0008006" key="5">
    <source>
        <dbReference type="Google" id="ProtNLM"/>
    </source>
</evidence>
<dbReference type="AlphaFoldDB" id="A0A2T2P1A7"/>
<evidence type="ECO:0000313" key="3">
    <source>
        <dbReference type="EMBL" id="PSN71465.1"/>
    </source>
</evidence>
<protein>
    <recommendedName>
        <fullName evidence="5">Tat pathway signal sequence</fullName>
    </recommendedName>
</protein>
<evidence type="ECO:0000256" key="1">
    <source>
        <dbReference type="ARBA" id="ARBA00035112"/>
    </source>
</evidence>
<evidence type="ECO:0000313" key="4">
    <source>
        <dbReference type="Proteomes" id="UP000240883"/>
    </source>
</evidence>